<dbReference type="EMBL" id="UINC01114835">
    <property type="protein sequence ID" value="SVC85427.1"/>
    <property type="molecule type" value="Genomic_DNA"/>
</dbReference>
<reference evidence="1" key="1">
    <citation type="submission" date="2018-05" db="EMBL/GenBank/DDBJ databases">
        <authorList>
            <person name="Lanie J.A."/>
            <person name="Ng W.-L."/>
            <person name="Kazmierczak K.M."/>
            <person name="Andrzejewski T.M."/>
            <person name="Davidsen T.M."/>
            <person name="Wayne K.J."/>
            <person name="Tettelin H."/>
            <person name="Glass J.I."/>
            <person name="Rusch D."/>
            <person name="Podicherti R."/>
            <person name="Tsui H.-C.T."/>
            <person name="Winkler M.E."/>
        </authorList>
    </citation>
    <scope>NUCLEOTIDE SEQUENCE</scope>
</reference>
<dbReference type="AlphaFoldDB" id="A0A382QKC2"/>
<feature type="non-terminal residue" evidence="1">
    <location>
        <position position="40"/>
    </location>
</feature>
<protein>
    <submittedName>
        <fullName evidence="1">Uncharacterized protein</fullName>
    </submittedName>
</protein>
<accession>A0A382QKC2</accession>
<organism evidence="1">
    <name type="scientific">marine metagenome</name>
    <dbReference type="NCBI Taxonomy" id="408172"/>
    <lineage>
        <taxon>unclassified sequences</taxon>
        <taxon>metagenomes</taxon>
        <taxon>ecological metagenomes</taxon>
    </lineage>
</organism>
<gene>
    <name evidence="1" type="ORF">METZ01_LOCUS338281</name>
</gene>
<proteinExistence type="predicted"/>
<name>A0A382QKC2_9ZZZZ</name>
<sequence length="40" mass="4440">MHGRGAAAEKLLETICHRLRVGLYIEAQINHVKAFGQGHN</sequence>
<evidence type="ECO:0000313" key="1">
    <source>
        <dbReference type="EMBL" id="SVC85427.1"/>
    </source>
</evidence>